<comment type="caution">
    <text evidence="1">The sequence shown here is derived from an EMBL/GenBank/DDBJ whole genome shotgun (WGS) entry which is preliminary data.</text>
</comment>
<keyword evidence="2" id="KW-1185">Reference proteome</keyword>
<dbReference type="AlphaFoldDB" id="A0A4Y2RX55"/>
<accession>A0A4Y2RX55</accession>
<gene>
    <name evidence="1" type="ORF">AVEN_162545_1</name>
</gene>
<name>A0A4Y2RX55_ARAVE</name>
<protein>
    <recommendedName>
        <fullName evidence="3">CCHC-type domain-containing protein</fullName>
    </recommendedName>
</protein>
<dbReference type="Proteomes" id="UP000499080">
    <property type="component" value="Unassembled WGS sequence"/>
</dbReference>
<proteinExistence type="predicted"/>
<sequence>MRDRIVCGIRNKRLSEKLQLEADLTLEKVINIARQAGIIEKKQPFVTNHENKMPNSTDKIAAKQIPKFIPDKGKQNVYSKREIQRNRNGNKTQISKFRENCSKTETQCKWCGNSQIHSKEQCQAKNAICNVCKKKGHYSTVCRSHIKVNALTEEENISSAYTQMVIATLTATDKRL</sequence>
<evidence type="ECO:0000313" key="1">
    <source>
        <dbReference type="EMBL" id="GBN79819.1"/>
    </source>
</evidence>
<evidence type="ECO:0008006" key="3">
    <source>
        <dbReference type="Google" id="ProtNLM"/>
    </source>
</evidence>
<reference evidence="1 2" key="1">
    <citation type="journal article" date="2019" name="Sci. Rep.">
        <title>Orb-weaving spider Araneus ventricosus genome elucidates the spidroin gene catalogue.</title>
        <authorList>
            <person name="Kono N."/>
            <person name="Nakamura H."/>
            <person name="Ohtoshi R."/>
            <person name="Moran D.A.P."/>
            <person name="Shinohara A."/>
            <person name="Yoshida Y."/>
            <person name="Fujiwara M."/>
            <person name="Mori M."/>
            <person name="Tomita M."/>
            <person name="Arakawa K."/>
        </authorList>
    </citation>
    <scope>NUCLEOTIDE SEQUENCE [LARGE SCALE GENOMIC DNA]</scope>
</reference>
<evidence type="ECO:0000313" key="2">
    <source>
        <dbReference type="Proteomes" id="UP000499080"/>
    </source>
</evidence>
<dbReference type="OrthoDB" id="6434442at2759"/>
<dbReference type="EMBL" id="BGPR01018672">
    <property type="protein sequence ID" value="GBN79819.1"/>
    <property type="molecule type" value="Genomic_DNA"/>
</dbReference>
<organism evidence="1 2">
    <name type="scientific">Araneus ventricosus</name>
    <name type="common">Orbweaver spider</name>
    <name type="synonym">Epeira ventricosa</name>
    <dbReference type="NCBI Taxonomy" id="182803"/>
    <lineage>
        <taxon>Eukaryota</taxon>
        <taxon>Metazoa</taxon>
        <taxon>Ecdysozoa</taxon>
        <taxon>Arthropoda</taxon>
        <taxon>Chelicerata</taxon>
        <taxon>Arachnida</taxon>
        <taxon>Araneae</taxon>
        <taxon>Araneomorphae</taxon>
        <taxon>Entelegynae</taxon>
        <taxon>Araneoidea</taxon>
        <taxon>Araneidae</taxon>
        <taxon>Araneus</taxon>
    </lineage>
</organism>